<evidence type="ECO:0000313" key="4">
    <source>
        <dbReference type="EMBL" id="CAF9927623.1"/>
    </source>
</evidence>
<accession>A0A8H3IQE7</accession>
<sequence length="603" mass="70170">MRARQASALILLCIFLGLTLYMLRNPSKIPDLPAIHVADTDSVAGQPPKPRPPPHVEPNSHPILQLIQLATKDAETTLKRQSKTLEEAVAEYRKRYQIHPPPNFDKWYELAKKHNVQLIDEYDSIYHNLLPFWAIPPDVLRLRVQEALGFVGENSHQNWLMSLTIRNGTVADIKEALVWQQEATSGMMNEFIQYLPDMDLAFNIHDEPRVIIQHDDLQRLVNKALDEALPANAEIYDPEGTWSPRPKDLNDGKSFKEVRTTRFNRFAHQAVWSYARQSCPPTSPARSLDEFPQDDIAPYVFASSDLGFISNKTAFQDICNSPSLRETFGFFDRPNSFDVVNDLFPIFSQSKVSSFQDILYPSPWYWATKVPYTESKDHRWIDKQNVLWWRGSTTGGFSRGSGWRRQHRQRVVQLMNGHDKTEILENTGTILQQKWKGKEVPKPDHASLFDVHFTSVGQCDPGDCDAQREFFKIEKEVQAEDAWYYKFLLDMDGNAFSGRFYSFLRSKSLPFKMSVFQEWHDEWIKPWLHYVPLSLHGDEYFETVRYFDQDTTGKEQAIHVAESGREWANKTLRNEDLEVWFFRLLLEYGRLVDDNRENLGFKL</sequence>
<evidence type="ECO:0000256" key="2">
    <source>
        <dbReference type="SAM" id="SignalP"/>
    </source>
</evidence>
<dbReference type="Proteomes" id="UP000664169">
    <property type="component" value="Unassembled WGS sequence"/>
</dbReference>
<organism evidence="4 5">
    <name type="scientific">Gomphillus americanus</name>
    <dbReference type="NCBI Taxonomy" id="1940652"/>
    <lineage>
        <taxon>Eukaryota</taxon>
        <taxon>Fungi</taxon>
        <taxon>Dikarya</taxon>
        <taxon>Ascomycota</taxon>
        <taxon>Pezizomycotina</taxon>
        <taxon>Lecanoromycetes</taxon>
        <taxon>OSLEUM clade</taxon>
        <taxon>Ostropomycetidae</taxon>
        <taxon>Ostropales</taxon>
        <taxon>Graphidaceae</taxon>
        <taxon>Gomphilloideae</taxon>
        <taxon>Gomphillus</taxon>
    </lineage>
</organism>
<keyword evidence="5" id="KW-1185">Reference proteome</keyword>
<keyword evidence="2" id="KW-0732">Signal</keyword>
<feature type="chain" id="PRO_5034739900" description="Glycosyl transferase CAP10 domain-containing protein" evidence="2">
    <location>
        <begin position="22"/>
        <end position="603"/>
    </location>
</feature>
<evidence type="ECO:0000256" key="1">
    <source>
        <dbReference type="SAM" id="MobiDB-lite"/>
    </source>
</evidence>
<dbReference type="EMBL" id="CAJPDQ010000027">
    <property type="protein sequence ID" value="CAF9927623.1"/>
    <property type="molecule type" value="Genomic_DNA"/>
</dbReference>
<gene>
    <name evidence="4" type="ORF">GOMPHAMPRED_004453</name>
</gene>
<dbReference type="OrthoDB" id="541052at2759"/>
<proteinExistence type="predicted"/>
<evidence type="ECO:0000259" key="3">
    <source>
        <dbReference type="SMART" id="SM00672"/>
    </source>
</evidence>
<feature type="signal peptide" evidence="2">
    <location>
        <begin position="1"/>
        <end position="21"/>
    </location>
</feature>
<dbReference type="PANTHER" id="PTHR12203:SF104">
    <property type="entry name" value="PROTEIN CAP1, PUTATIVE (AFU_ORTHOLOGUE AFUA_1G05595)-RELATED"/>
    <property type="match status" value="1"/>
</dbReference>
<dbReference type="AlphaFoldDB" id="A0A8H3IQE7"/>
<name>A0A8H3IQE7_9LECA</name>
<dbReference type="PANTHER" id="PTHR12203">
    <property type="entry name" value="KDEL LYS-ASP-GLU-LEU CONTAINING - RELATED"/>
    <property type="match status" value="1"/>
</dbReference>
<reference evidence="4" key="1">
    <citation type="submission" date="2021-03" db="EMBL/GenBank/DDBJ databases">
        <authorList>
            <person name="Tagirdzhanova G."/>
        </authorList>
    </citation>
    <scope>NUCLEOTIDE SEQUENCE</scope>
</reference>
<evidence type="ECO:0000313" key="5">
    <source>
        <dbReference type="Proteomes" id="UP000664169"/>
    </source>
</evidence>
<dbReference type="Pfam" id="PF05686">
    <property type="entry name" value="Glyco_transf_90"/>
    <property type="match status" value="1"/>
</dbReference>
<comment type="caution">
    <text evidence="4">The sequence shown here is derived from an EMBL/GenBank/DDBJ whole genome shotgun (WGS) entry which is preliminary data.</text>
</comment>
<dbReference type="InterPro" id="IPR051091">
    <property type="entry name" value="O-Glucosyltr/Glycosyltrsf_90"/>
</dbReference>
<feature type="compositionally biased region" description="Pro residues" evidence="1">
    <location>
        <begin position="47"/>
        <end position="56"/>
    </location>
</feature>
<feature type="region of interest" description="Disordered" evidence="1">
    <location>
        <begin position="40"/>
        <end position="60"/>
    </location>
</feature>
<protein>
    <recommendedName>
        <fullName evidence="3">Glycosyl transferase CAP10 domain-containing protein</fullName>
    </recommendedName>
</protein>
<dbReference type="InterPro" id="IPR006598">
    <property type="entry name" value="CAP10"/>
</dbReference>
<feature type="domain" description="Glycosyl transferase CAP10" evidence="3">
    <location>
        <begin position="302"/>
        <end position="595"/>
    </location>
</feature>
<dbReference type="SMART" id="SM00672">
    <property type="entry name" value="CAP10"/>
    <property type="match status" value="1"/>
</dbReference>